<protein>
    <recommendedName>
        <fullName evidence="1">ZSWIM1/3 RNaseH-like domain-containing protein</fullName>
    </recommendedName>
</protein>
<keyword evidence="3" id="KW-1185">Reference proteome</keyword>
<accession>A0A225W8L3</accession>
<name>A0A225W8L3_9STRA</name>
<dbReference type="InterPro" id="IPR048324">
    <property type="entry name" value="ZSWIM1-3_RNaseH-like"/>
</dbReference>
<dbReference type="EMBL" id="NBNE01001424">
    <property type="protein sequence ID" value="OWZ14076.1"/>
    <property type="molecule type" value="Genomic_DNA"/>
</dbReference>
<evidence type="ECO:0000313" key="2">
    <source>
        <dbReference type="EMBL" id="OWZ14076.1"/>
    </source>
</evidence>
<evidence type="ECO:0000259" key="1">
    <source>
        <dbReference type="Pfam" id="PF21056"/>
    </source>
</evidence>
<sequence length="627" mass="72383">MESMTNAEIVNIVPPFTPSRGIRRWNEFEEMFKTYKQQYHLKFRVQSSQLTEHYNKMHQDQIPFNLRWQHKIFRCTHGNHTHSNPTTKSQAASYVTTETLPLDDQDREDVKTLANAPVSSRHIANFLNERIGCKVTPQQTRNLIRSIRGRDSAEELLKSMLHALRQVDGSDLLAIQDQMNVTTGIVMQTKVQKMMFENWGETLLMGFTHGTNNLSYHLGSLVVTTATGRGFPVVDFISLDQQTATIRTVLEYFKEKNPRWTSIHYWREVMNRSVFRWKVDQRDGLLAVMTRLMYSTTQTSYDSCYNELEQYCKDNKLKMLLGHKTRIDKTIAGLLQRSMQPAITTAKKDQIEPNKLEESVKKQGIVLDTVATIDPKLWKFSGMYVGSTQGFYAIQAKGHMWLEDRKWVEQDWKRIESNVNLFADETGCNELPTEAIPKRHQALANEVISKFASCRLRTKFLTLFGKGMICFDNIIGHICRNWLNDSVVDFCMETIGTFIDTKFINPVNLDSNHWGVIIVRLSYKGDSNNVLSAQVCMYEPLVDEGYHQRDENTVAQGVDDGMRSAHTYNYLTENTEGQNCKISKSDVTVMRLRMLWMIMHHSKELSISKHDAATTAKINQKLQDQLK</sequence>
<proteinExistence type="predicted"/>
<dbReference type="PANTHER" id="PTHR31569">
    <property type="entry name" value="SWIM-TYPE DOMAIN-CONTAINING PROTEIN"/>
    <property type="match status" value="1"/>
</dbReference>
<dbReference type="Proteomes" id="UP000198211">
    <property type="component" value="Unassembled WGS sequence"/>
</dbReference>
<reference evidence="3" key="1">
    <citation type="submission" date="2017-03" db="EMBL/GenBank/DDBJ databases">
        <title>Phytopthora megakarya and P. palmivora, two closely related causual agents of cacao black pod achieved similar genome size and gene model numbers by different mechanisms.</title>
        <authorList>
            <person name="Ali S."/>
            <person name="Shao J."/>
            <person name="Larry D.J."/>
            <person name="Kronmiller B."/>
            <person name="Shen D."/>
            <person name="Strem M.D."/>
            <person name="Melnick R.L."/>
            <person name="Guiltinan M.J."/>
            <person name="Tyler B.M."/>
            <person name="Meinhardt L.W."/>
            <person name="Bailey B.A."/>
        </authorList>
    </citation>
    <scope>NUCLEOTIDE SEQUENCE [LARGE SCALE GENOMIC DNA]</scope>
    <source>
        <strain evidence="3">zdho120</strain>
    </source>
</reference>
<comment type="caution">
    <text evidence="2">The sequence shown here is derived from an EMBL/GenBank/DDBJ whole genome shotgun (WGS) entry which is preliminary data.</text>
</comment>
<evidence type="ECO:0000313" key="3">
    <source>
        <dbReference type="Proteomes" id="UP000198211"/>
    </source>
</evidence>
<dbReference type="PANTHER" id="PTHR31569:SF4">
    <property type="entry name" value="SWIM-TYPE DOMAIN-CONTAINING PROTEIN"/>
    <property type="match status" value="1"/>
</dbReference>
<dbReference type="OrthoDB" id="109811at2759"/>
<dbReference type="Pfam" id="PF21056">
    <property type="entry name" value="ZSWIM1-3_RNaseH-like"/>
    <property type="match status" value="1"/>
</dbReference>
<dbReference type="InterPro" id="IPR052579">
    <property type="entry name" value="Zinc_finger_SWIM"/>
</dbReference>
<dbReference type="AlphaFoldDB" id="A0A225W8L3"/>
<gene>
    <name evidence="2" type="ORF">PHMEG_00012498</name>
</gene>
<feature type="domain" description="ZSWIM1/3 RNaseH-like" evidence="1">
    <location>
        <begin position="170"/>
        <end position="264"/>
    </location>
</feature>
<organism evidence="2 3">
    <name type="scientific">Phytophthora megakarya</name>
    <dbReference type="NCBI Taxonomy" id="4795"/>
    <lineage>
        <taxon>Eukaryota</taxon>
        <taxon>Sar</taxon>
        <taxon>Stramenopiles</taxon>
        <taxon>Oomycota</taxon>
        <taxon>Peronosporomycetes</taxon>
        <taxon>Peronosporales</taxon>
        <taxon>Peronosporaceae</taxon>
        <taxon>Phytophthora</taxon>
    </lineage>
</organism>